<feature type="transmembrane region" description="Helical" evidence="1">
    <location>
        <begin position="119"/>
        <end position="145"/>
    </location>
</feature>
<keyword evidence="1" id="KW-0812">Transmembrane</keyword>
<organism evidence="2">
    <name type="scientific">Flammulina velutipes</name>
    <name type="common">Agaricus velutipes</name>
    <dbReference type="NCBI Taxonomy" id="38945"/>
    <lineage>
        <taxon>Eukaryota</taxon>
        <taxon>Fungi</taxon>
        <taxon>Dikarya</taxon>
        <taxon>Basidiomycota</taxon>
        <taxon>Agaricomycotina</taxon>
        <taxon>Agaricomycetes</taxon>
        <taxon>Agaricomycetidae</taxon>
        <taxon>Agaricales</taxon>
        <taxon>Marasmiineae</taxon>
        <taxon>Physalacriaceae</taxon>
        <taxon>Flammulina</taxon>
    </lineage>
</organism>
<gene>
    <name evidence="2" type="primary">orf149</name>
</gene>
<sequence>MCNLNKYYNIFSVNIFKVIFKYIKNQIIKINIFNLTIKNTFISVTPLTIIKTNILIDYNYYININNLKIESLQFFSIYPFLFFRLSNKKNYINNKKLHKILSYKFNFQFKKYLQIFKNIYNIFFVINVIYIFINVIGIICFGFFLNFKF</sequence>
<evidence type="ECO:0000313" key="2">
    <source>
        <dbReference type="EMBL" id="AEF33891.1"/>
    </source>
</evidence>
<reference evidence="2" key="1">
    <citation type="journal article" date="2014" name="PLoS ONE">
        <title>Whole genome and global gene expression analyses of the model mushroom Flammulina velutipes reveal a high capacity for lignocellulose degradation.</title>
        <authorList>
            <person name="Park Y.J."/>
            <person name="Baek J.H."/>
            <person name="Lee S."/>
            <person name="Kim C."/>
            <person name="Rhee H."/>
            <person name="Kim H."/>
            <person name="Seo J.S."/>
            <person name="Park H.R."/>
            <person name="Yoon D.E."/>
            <person name="Nam J.Y."/>
            <person name="Kim H.I."/>
            <person name="Kim J.G."/>
            <person name="Yoon H."/>
            <person name="Kang H.W."/>
            <person name="Cho J.Y."/>
            <person name="Song E.S."/>
            <person name="Sung G.H."/>
            <person name="Yoo Y.B."/>
            <person name="Lee C.S."/>
            <person name="Lee B.M."/>
            <person name="Kong W.S."/>
        </authorList>
    </citation>
    <scope>NUCLEOTIDE SEQUENCE</scope>
</reference>
<protein>
    <submittedName>
        <fullName evidence="2">Orf149</fullName>
    </submittedName>
</protein>
<dbReference type="AlphaFoldDB" id="A0A0A0MZH2"/>
<proteinExistence type="predicted"/>
<name>A0A0A0MZH2_FLAVE</name>
<keyword evidence="1" id="KW-1133">Transmembrane helix</keyword>
<evidence type="ECO:0000256" key="1">
    <source>
        <dbReference type="SAM" id="Phobius"/>
    </source>
</evidence>
<accession>A0A0A0MZH2</accession>
<geneLocation type="mitochondrion" evidence="2"/>
<keyword evidence="2" id="KW-0496">Mitochondrion</keyword>
<dbReference type="EMBL" id="JF799107">
    <property type="protein sequence ID" value="AEF33891.1"/>
    <property type="molecule type" value="Genomic_DNA"/>
</dbReference>
<keyword evidence="1" id="KW-0472">Membrane</keyword>